<feature type="domain" description="Transferrin-like" evidence="8">
    <location>
        <begin position="698"/>
        <end position="1078"/>
    </location>
</feature>
<sequence length="3159" mass="359864">MATKKNKQSMVRQNIMRRSGQNGPRGPYKKPVFVPRHPFDTVIAEPFFPRVEPTVDDSALTNCLVKKNQDLTPSAPEQTAIANLVSKVQSVMDNLVVAPGETGVQLEEVRQVGSWKKGTMLAGHNVADIVVILKALPTKDVCETLAKKVDEELKNAMKTEVVTKADALNISVNERGFDIFNWQARVRVLITTVPQNLRKADVTENHLDYKVMQSHLAAIRHTRWFEENAQHSSIKVLIRILRDITKRFDGFEPLNPWIVDLLAHSAIMNNPSRQALPINQAFRRVFQLLASGLFLPGSSGISDPCEANHIRVHTALTLEQQDICCMTAQTLLRVLSHGGYKRLLGLEGNASIAKEMSVWDDRVCATKEFSSQCSILQRGNSEVSCVFVQDAIECAQHILNGTSSTAAQFGLFNAESVLQLATLGWEELIIIKESRHKERLLSNFEYQSVVVVKDPYFNGGIDNLKGKNFCHPGLHYSRSQKWTERFLKEFERFTVTPQCDVIANASVAEIEALSLLRYFNTACRPGAWSNNMEEDQYLKRTYPSLCALCDDPLKCEYSSSISGSDHRKALECVKKNGHVTYVSLKDATEFFKDNAGTANEFKYLCPNGTIMSVNTTSPCTWLNQPWPVVMTHTNKSIELKSLVTAWSNSRIEWQTAVTEILTDRGNHILQDATIQSPRKHLAGIRTLPDETSICDKRINWCTRSVEETEKCKVARAGGISTGTYPLISCNQGYPANSAVTCLYEISQGKNDIMGIDSNYGYIARNNFNLTAALYAETDDQHYSKVVILIKANSRISRFEDLKGKKACFPEFGGIASIAFVDTGRGRGLFKQNECNYGRLLAGFFGDSCAPGAKDVLRDSKFRQSSPEADKLCNLCRHQGAESRFNADDNIETIPAGNNANVRGQMRNEAENVAESRTKRQVSNHCAPTHENRYFGTKGALQCLHEVGEVAVLELRKLQEFAEEMKLNPDDYKIMCRNGTISSTNNFVVDQNCPLITMIDGEVVIQRRSQKAKDVVNVLNSFDRYFQLNANPDFKIFDKFNGVEDLLFEDSTIGLVSANATEFGPSVQNYIRLFENTDKCVEKKNGANLAVFSRHSLRRARGIVTLVTVFFTVDVLEVDGRVSILETRFLDFLAGVVGSSETFFVAVRFVLDGPGHLKMSLLITEATINKLGHKIPEIRQRAFIEVQNKLNQSIVNGEELVFNSNSLYKTLIECLKDGTNKQSDVLELIFLLFKTRYAVKLVQFVGINRVRRDTQNAIRKVAEAYPQFNSRIKEFLSFLSRLEADMDLSHDFDTKLNLNRNKVKLDHIDLELPESDYVKRWSIPDETDFQEMQKIKFSLMDHHNVENIQHALKFIEGSVKNLPAEYFLQPPYLFKSLFDCVLIENCEKSVLTILCELTGSLLVRIKHRILTRTCEFVLEEEQDQKCQLSVQAYCYHLFMTIMNAFKEVNHTSQEQLNMYFELMNSVINVLRYCRGNYENRAILRELTFLARFYREQYQSSKENFNYRVNYLIVLQKIVSLANIRSTNEHNNEVIINEGDGIPIWKQELKVALLDLSLRDALPEVYYLVYQMCEVDNDERLHEIINSSIHLSPAIEILRNPDKFNDEELVMNGLQALNTLKIHQSKGLVKKLMNAVIDCAPYFNGNLELKEAGEKLLLRLISTNIKKLKLTAYEIAINAVVNFIGQVHDGMAGVLKRYETDNSSSCYMGIPINSDILTELIFFGLTNENEFIKNAADKIITYIVNGRNLFGKHWKRYFDVLSPLLPILQAVVSEHSSLGRGIFNILNPDFEIPTLDCIHGNMRYLFFQESQTREDAMIRLLYLTSNHPNSMNYLPNIEHLRNTLSNSFCIVRHQLPLRNPLKSGIFDVKSLRDLIEILKCQDTSPKVRYSTLVQLNAFVDDPTLCDMLIQQNDWPFILVAFENSMKVHQNRDYPDSAVPALQIITKLCIRNPELRRNLKNDIDFNRLLLRAMFMHHHDTEFRHDGATLVFIMAFCDFIIGEDDLLLPEAFSGLFIPFQCQYHFKTSPYDVTSLLESMFLEENEEAYDDLVIIIDEETSPKANRKTKFSNQNEPMSEMWQYLRLLFTTIWFGEMDAVLENIKKNSSTSKTGLVDYQNHSGSTATENGSETILDFNPLLELQESDLNIMKISSLSEIVKHNIHLIENVTTHREAAAGICGIKSIIFLPHAQEYYSQEFLKSIKRFVVSHPNTDDDEYIFKLVVDTIKSLIDIGYDKILSWVMMKLNEPNGIFMRLLRDTGDRYSVSLYTKIVDLIGTVIKLGCISNDPKLKEILYGQGYVTSEKNQDNLVLRVFEIISDELGECDKDRILALLALLKTITQYAKLETDETLLNKVIAQLFCCLKLTRSLTQSGSFITKNCLLSIGHILKYIKEPSLDTKLIRNLSTLCCHTDLIVRACSWNILSSVAEGSLNGAKQVVNELSYLPGGIHACIIQTVLDIQEVSLVKGAAATLFVKLLSYTNEQKLHRVVWPKCNEKINVSKKTDLDGYELLKEILHKQQFLERSREALECFTPNIYNEIDQDIHPLTSPDTVIHLSNILIAVFDVRPSSLPLSENEKLTLEAFIKCISTVIPINASATTLTMVSNVCNLISRYLSIDNSLLEVILHNTWFMISLLKLLDLEVYDSEENCEKISVNILNLIKIIGMSNEGYEHFCASLERVNLDKLMDFFNIILMSHKQLRLIIAAMDCLTILTLNADMEVNNSHSFHIILDTKTINDRISNKNNDEESLKPISEILADRLIQIFDMVCDQDKPDSCAFLISDLKLSCYNCLQTLFRYTVYSKEAALSQGIFQKLINRLDVIYSSAGMNRQDFIRKYGDRKKEPIVRELDLLASLIANLYYKKPMINETDIQKYLKSVSQMWEWYFVDHHINMQYYTVLMVLSEESLPFCKAMSVIQVNNSNSYIQSIAEMAKGESQKATRKEINQNQLIVMIRILINCCSCVEGRVQLAKLKVLDTLDHIYPSGSQKHNHNINKIIHIWLEFYEIFSRYPEGAQARHLSIMCTIIRKNIKNLKSTAIKILRNMAFDQSNRAALLTSPDYIYIVRQLLEQGEDEERLQIIVSLWSMVANNCKAKNEIKNSVTFTKLNNLSNSLAVNRKSESDVYRALTCLLNFKLMNTLYKKIGLAIAFNLYPAKKDWLGYCIL</sequence>
<evidence type="ECO:0000256" key="5">
    <source>
        <dbReference type="ARBA" id="ARBA00023163"/>
    </source>
</evidence>
<dbReference type="Pfam" id="PF07528">
    <property type="entry name" value="DZF_N"/>
    <property type="match status" value="1"/>
</dbReference>
<keyword evidence="2" id="KW-0805">Transcription regulation</keyword>
<feature type="domain" description="Transferrin-like" evidence="8">
    <location>
        <begin position="361"/>
        <end position="692"/>
    </location>
</feature>
<dbReference type="InterPro" id="IPR043519">
    <property type="entry name" value="NT_sf"/>
</dbReference>
<dbReference type="InterPro" id="IPR049401">
    <property type="entry name" value="DZF_dom_N"/>
</dbReference>
<evidence type="ECO:0000259" key="8">
    <source>
        <dbReference type="PROSITE" id="PS51408"/>
    </source>
</evidence>
<comment type="subcellular location">
    <subcellularLocation>
        <location evidence="1">Nucleus</location>
    </subcellularLocation>
</comment>
<dbReference type="GO" id="GO:0045893">
    <property type="term" value="P:positive regulation of DNA-templated transcription"/>
    <property type="evidence" value="ECO:0007669"/>
    <property type="project" value="TreeGrafter"/>
</dbReference>
<gene>
    <name evidence="10" type="primary">CSON013781</name>
</gene>
<organism evidence="10">
    <name type="scientific">Culicoides sonorensis</name>
    <name type="common">Biting midge</name>
    <dbReference type="NCBI Taxonomy" id="179676"/>
    <lineage>
        <taxon>Eukaryota</taxon>
        <taxon>Metazoa</taxon>
        <taxon>Ecdysozoa</taxon>
        <taxon>Arthropoda</taxon>
        <taxon>Hexapoda</taxon>
        <taxon>Insecta</taxon>
        <taxon>Pterygota</taxon>
        <taxon>Neoptera</taxon>
        <taxon>Endopterygota</taxon>
        <taxon>Diptera</taxon>
        <taxon>Nematocera</taxon>
        <taxon>Chironomoidea</taxon>
        <taxon>Ceratopogonidae</taxon>
        <taxon>Ceratopogoninae</taxon>
        <taxon>Culicoides</taxon>
        <taxon>Monoculicoides</taxon>
    </lineage>
</organism>
<dbReference type="Gene3D" id="1.10.1410.40">
    <property type="match status" value="1"/>
</dbReference>
<dbReference type="PROSITE" id="PS50152">
    <property type="entry name" value="25A_SYNTH_3"/>
    <property type="match status" value="1"/>
</dbReference>
<protein>
    <submittedName>
        <fullName evidence="10">CSON013781 protein</fullName>
    </submittedName>
</protein>
<evidence type="ECO:0000256" key="6">
    <source>
        <dbReference type="ARBA" id="ARBA00023242"/>
    </source>
</evidence>
<dbReference type="PANTHER" id="PTHR46447">
    <property type="entry name" value="INTERLEUKIN ENHANCER-BINDING FACTOR"/>
    <property type="match status" value="1"/>
</dbReference>
<name>A0A336ML09_CULSO</name>
<dbReference type="InterPro" id="IPR052134">
    <property type="entry name" value="ILF2"/>
</dbReference>
<proteinExistence type="predicted"/>
<dbReference type="PANTHER" id="PTHR46447:SF1">
    <property type="entry name" value="INTERLEUKIN ENHANCER-BINDING FACTOR 2"/>
    <property type="match status" value="1"/>
</dbReference>
<dbReference type="Pfam" id="PF00405">
    <property type="entry name" value="Transferrin"/>
    <property type="match status" value="3"/>
</dbReference>
<evidence type="ECO:0000259" key="9">
    <source>
        <dbReference type="PROSITE" id="PS51703"/>
    </source>
</evidence>
<dbReference type="PROSITE" id="PS51408">
    <property type="entry name" value="TRANSFERRIN_LIKE_4"/>
    <property type="match status" value="2"/>
</dbReference>
<feature type="domain" description="DZF" evidence="9">
    <location>
        <begin position="31"/>
        <end position="384"/>
    </location>
</feature>
<keyword evidence="6" id="KW-0539">Nucleus</keyword>
<dbReference type="Pfam" id="PF20965">
    <property type="entry name" value="DZF_C"/>
    <property type="match status" value="1"/>
</dbReference>
<evidence type="ECO:0000256" key="7">
    <source>
        <dbReference type="SAM" id="MobiDB-lite"/>
    </source>
</evidence>
<dbReference type="FunFam" id="3.30.460.10:FF:000058">
    <property type="entry name" value="Interleukin enhancer-binding factor 2"/>
    <property type="match status" value="1"/>
</dbReference>
<dbReference type="SMART" id="SM00094">
    <property type="entry name" value="TR_FER"/>
    <property type="match status" value="1"/>
</dbReference>
<accession>A0A336ML09</accession>
<dbReference type="InterPro" id="IPR006561">
    <property type="entry name" value="DZF_dom"/>
</dbReference>
<dbReference type="SMART" id="SM00572">
    <property type="entry name" value="DZF"/>
    <property type="match status" value="1"/>
</dbReference>
<dbReference type="Gene3D" id="3.30.460.10">
    <property type="entry name" value="Beta Polymerase, domain 2"/>
    <property type="match status" value="1"/>
</dbReference>
<dbReference type="SUPFAM" id="SSF81301">
    <property type="entry name" value="Nucleotidyltransferase"/>
    <property type="match status" value="1"/>
</dbReference>
<dbReference type="Gene3D" id="3.40.190.10">
    <property type="entry name" value="Periplasmic binding protein-like II"/>
    <property type="match status" value="3"/>
</dbReference>
<dbReference type="InterPro" id="IPR049402">
    <property type="entry name" value="DZF_dom_C"/>
</dbReference>
<dbReference type="PROSITE" id="PS51703">
    <property type="entry name" value="DZF"/>
    <property type="match status" value="1"/>
</dbReference>
<evidence type="ECO:0000256" key="1">
    <source>
        <dbReference type="ARBA" id="ARBA00004123"/>
    </source>
</evidence>
<dbReference type="InterPro" id="IPR001156">
    <property type="entry name" value="Transferrin-like_dom"/>
</dbReference>
<dbReference type="GO" id="GO:0003677">
    <property type="term" value="F:DNA binding"/>
    <property type="evidence" value="ECO:0007669"/>
    <property type="project" value="UniProtKB-KW"/>
</dbReference>
<keyword evidence="4" id="KW-0010">Activator</keyword>
<evidence type="ECO:0000256" key="3">
    <source>
        <dbReference type="ARBA" id="ARBA00023125"/>
    </source>
</evidence>
<evidence type="ECO:0000256" key="4">
    <source>
        <dbReference type="ARBA" id="ARBA00023159"/>
    </source>
</evidence>
<dbReference type="VEuPathDB" id="VectorBase:CSON013781"/>
<feature type="region of interest" description="Disordered" evidence="7">
    <location>
        <begin position="1"/>
        <end position="28"/>
    </location>
</feature>
<dbReference type="GO" id="GO:0003725">
    <property type="term" value="F:double-stranded RNA binding"/>
    <property type="evidence" value="ECO:0007669"/>
    <property type="project" value="TreeGrafter"/>
</dbReference>
<evidence type="ECO:0000313" key="10">
    <source>
        <dbReference type="EMBL" id="SSX26708.1"/>
    </source>
</evidence>
<reference evidence="10" key="1">
    <citation type="submission" date="2018-07" db="EMBL/GenBank/DDBJ databases">
        <authorList>
            <person name="Quirk P.G."/>
            <person name="Krulwich T.A."/>
        </authorList>
    </citation>
    <scope>NUCLEOTIDE SEQUENCE</scope>
</reference>
<dbReference type="GO" id="GO:0071013">
    <property type="term" value="C:catalytic step 2 spliceosome"/>
    <property type="evidence" value="ECO:0007669"/>
    <property type="project" value="TreeGrafter"/>
</dbReference>
<dbReference type="SUPFAM" id="SSF53850">
    <property type="entry name" value="Periplasmic binding protein-like II"/>
    <property type="match status" value="2"/>
</dbReference>
<keyword evidence="5" id="KW-0804">Transcription</keyword>
<keyword evidence="3" id="KW-0238">DNA-binding</keyword>
<dbReference type="CDD" id="cd13529">
    <property type="entry name" value="PBP2_transferrin"/>
    <property type="match status" value="1"/>
</dbReference>
<evidence type="ECO:0000256" key="2">
    <source>
        <dbReference type="ARBA" id="ARBA00023015"/>
    </source>
</evidence>
<dbReference type="EMBL" id="UFQT01000715">
    <property type="protein sequence ID" value="SSX26708.1"/>
    <property type="molecule type" value="Genomic_DNA"/>
</dbReference>